<organism evidence="1 2">
    <name type="scientific">Anaerobutyricum hallii</name>
    <dbReference type="NCBI Taxonomy" id="39488"/>
    <lineage>
        <taxon>Bacteria</taxon>
        <taxon>Bacillati</taxon>
        <taxon>Bacillota</taxon>
        <taxon>Clostridia</taxon>
        <taxon>Lachnospirales</taxon>
        <taxon>Lachnospiraceae</taxon>
        <taxon>Anaerobutyricum</taxon>
    </lineage>
</organism>
<dbReference type="AlphaFoldDB" id="A0A415U158"/>
<reference evidence="1 2" key="1">
    <citation type="submission" date="2018-08" db="EMBL/GenBank/DDBJ databases">
        <title>A genome reference for cultivated species of the human gut microbiota.</title>
        <authorList>
            <person name="Zou Y."/>
            <person name="Xue W."/>
            <person name="Luo G."/>
        </authorList>
    </citation>
    <scope>NUCLEOTIDE SEQUENCE [LARGE SCALE GENOMIC DNA]</scope>
    <source>
        <strain evidence="1 2">AF31-17AC</strain>
    </source>
</reference>
<evidence type="ECO:0000313" key="2">
    <source>
        <dbReference type="Proteomes" id="UP000283700"/>
    </source>
</evidence>
<dbReference type="Proteomes" id="UP000283700">
    <property type="component" value="Unassembled WGS sequence"/>
</dbReference>
<name>A0A415U158_9FIRM</name>
<proteinExistence type="predicted"/>
<comment type="caution">
    <text evidence="1">The sequence shown here is derived from an EMBL/GenBank/DDBJ whole genome shotgun (WGS) entry which is preliminary data.</text>
</comment>
<sequence>MKRKTKRRYCYLLERKTDGKHFCAFGNFKATSYGQHPCVLFDLLPETYIGYSCQQTPFGMARNISSDLRCDGIYKKQYNILQQQVI</sequence>
<protein>
    <submittedName>
        <fullName evidence="1">Uncharacterized protein</fullName>
    </submittedName>
</protein>
<accession>A0A415U158</accession>
<evidence type="ECO:0000313" key="1">
    <source>
        <dbReference type="EMBL" id="RHN11867.1"/>
    </source>
</evidence>
<dbReference type="RefSeq" id="WP_118486261.1">
    <property type="nucleotide sequence ID" value="NZ_QRQO01000031.1"/>
</dbReference>
<dbReference type="EMBL" id="QRQO01000031">
    <property type="protein sequence ID" value="RHN11867.1"/>
    <property type="molecule type" value="Genomic_DNA"/>
</dbReference>
<gene>
    <name evidence="1" type="ORF">DWZ29_10985</name>
</gene>